<dbReference type="AlphaFoldDB" id="A0A382IR68"/>
<proteinExistence type="predicted"/>
<dbReference type="EMBL" id="UINC01069039">
    <property type="protein sequence ID" value="SVC02106.1"/>
    <property type="molecule type" value="Genomic_DNA"/>
</dbReference>
<sequence length="193" mass="21395">MTDQRQGPITTFLLSSPEIVFVSYAIFASFSTYFCMYAFRKPFAAATFAGLQFFGTTIKLKKAIVVSQIIGYALSKYAGIKICSEISPHKRLFTLIFLIIFAESALIIYGILPNNYKVFAIFLNGIPLGMVWGLVVWYLEGRRTSELLLAGLSCSFILASGIVKDFGRAVMGGVVAEWWSKIPLLGTIISRLM</sequence>
<keyword evidence="1" id="KW-0472">Membrane</keyword>
<feature type="non-terminal residue" evidence="2">
    <location>
        <position position="193"/>
    </location>
</feature>
<feature type="transmembrane region" description="Helical" evidence="1">
    <location>
        <begin position="118"/>
        <end position="139"/>
    </location>
</feature>
<keyword evidence="1" id="KW-1133">Transmembrane helix</keyword>
<evidence type="ECO:0000256" key="1">
    <source>
        <dbReference type="SAM" id="Phobius"/>
    </source>
</evidence>
<feature type="transmembrane region" description="Helical" evidence="1">
    <location>
        <begin position="92"/>
        <end position="112"/>
    </location>
</feature>
<name>A0A382IR68_9ZZZZ</name>
<feature type="transmembrane region" description="Helical" evidence="1">
    <location>
        <begin position="20"/>
        <end position="39"/>
    </location>
</feature>
<protein>
    <submittedName>
        <fullName evidence="2">Uncharacterized protein</fullName>
    </submittedName>
</protein>
<keyword evidence="1" id="KW-0812">Transmembrane</keyword>
<organism evidence="2">
    <name type="scientific">marine metagenome</name>
    <dbReference type="NCBI Taxonomy" id="408172"/>
    <lineage>
        <taxon>unclassified sequences</taxon>
        <taxon>metagenomes</taxon>
        <taxon>ecological metagenomes</taxon>
    </lineage>
</organism>
<feature type="transmembrane region" description="Helical" evidence="1">
    <location>
        <begin position="146"/>
        <end position="163"/>
    </location>
</feature>
<dbReference type="Pfam" id="PF18943">
    <property type="entry name" value="DUF5690"/>
    <property type="match status" value="1"/>
</dbReference>
<accession>A0A382IR68</accession>
<evidence type="ECO:0000313" key="2">
    <source>
        <dbReference type="EMBL" id="SVC02106.1"/>
    </source>
</evidence>
<reference evidence="2" key="1">
    <citation type="submission" date="2018-05" db="EMBL/GenBank/DDBJ databases">
        <authorList>
            <person name="Lanie J.A."/>
            <person name="Ng W.-L."/>
            <person name="Kazmierczak K.M."/>
            <person name="Andrzejewski T.M."/>
            <person name="Davidsen T.M."/>
            <person name="Wayne K.J."/>
            <person name="Tettelin H."/>
            <person name="Glass J.I."/>
            <person name="Rusch D."/>
            <person name="Podicherti R."/>
            <person name="Tsui H.-C.T."/>
            <person name="Winkler M.E."/>
        </authorList>
    </citation>
    <scope>NUCLEOTIDE SEQUENCE</scope>
</reference>
<dbReference type="InterPro" id="IPR043745">
    <property type="entry name" value="DUF5690"/>
</dbReference>
<gene>
    <name evidence="2" type="ORF">METZ01_LOCUS254960</name>
</gene>